<dbReference type="PROSITE" id="PS50994">
    <property type="entry name" value="INTEGRASE"/>
    <property type="match status" value="1"/>
</dbReference>
<keyword evidence="4" id="KW-1185">Reference proteome</keyword>
<dbReference type="InterPro" id="IPR001584">
    <property type="entry name" value="Integrase_cat-core"/>
</dbReference>
<dbReference type="Pfam" id="PF13683">
    <property type="entry name" value="rve_3"/>
    <property type="match status" value="1"/>
</dbReference>
<dbReference type="GO" id="GO:0015074">
    <property type="term" value="P:DNA integration"/>
    <property type="evidence" value="ECO:0007669"/>
    <property type="project" value="InterPro"/>
</dbReference>
<proteinExistence type="predicted"/>
<organism evidence="3 4">
    <name type="scientific">Cryobacterium tepidiphilum</name>
    <dbReference type="NCBI Taxonomy" id="2486026"/>
    <lineage>
        <taxon>Bacteria</taxon>
        <taxon>Bacillati</taxon>
        <taxon>Actinomycetota</taxon>
        <taxon>Actinomycetes</taxon>
        <taxon>Micrococcales</taxon>
        <taxon>Microbacteriaceae</taxon>
        <taxon>Cryobacterium</taxon>
    </lineage>
</organism>
<reference evidence="3 4" key="1">
    <citation type="submission" date="2018-11" db="EMBL/GenBank/DDBJ databases">
        <title>Cryobacterium sp. nov., isolated from rhizosphere soil of lettuce.</title>
        <authorList>
            <person name="Wang Y."/>
        </authorList>
    </citation>
    <scope>NUCLEOTIDE SEQUENCE [LARGE SCALE GENOMIC DNA]</scope>
    <source>
        <strain evidence="3 4">NEAU-85</strain>
    </source>
</reference>
<dbReference type="PANTHER" id="PTHR46889:SF4">
    <property type="entry name" value="TRANSPOSASE INSO FOR INSERTION SEQUENCE ELEMENT IS911B-RELATED"/>
    <property type="match status" value="1"/>
</dbReference>
<dbReference type="InterPro" id="IPR012337">
    <property type="entry name" value="RNaseH-like_sf"/>
</dbReference>
<feature type="compositionally biased region" description="Polar residues" evidence="1">
    <location>
        <begin position="97"/>
        <end position="106"/>
    </location>
</feature>
<dbReference type="PANTHER" id="PTHR46889">
    <property type="entry name" value="TRANSPOSASE INSF FOR INSERTION SEQUENCE IS3B-RELATED"/>
    <property type="match status" value="1"/>
</dbReference>
<comment type="caution">
    <text evidence="3">The sequence shown here is derived from an EMBL/GenBank/DDBJ whole genome shotgun (WGS) entry which is preliminary data.</text>
</comment>
<evidence type="ECO:0000313" key="4">
    <source>
        <dbReference type="Proteomes" id="UP000279859"/>
    </source>
</evidence>
<sequence length="113" mass="12580">MAQYTSIRFTETVVLEGLTASIGSVGDAYDNAAAETVMGLYKNEAIKKGSPFRTGPLRMIADVEETTFDWVDWYNNERLHGYLGNVPPEEYERNYYDRNTGSSNDDAANIPAA</sequence>
<evidence type="ECO:0000256" key="1">
    <source>
        <dbReference type="SAM" id="MobiDB-lite"/>
    </source>
</evidence>
<feature type="domain" description="Integrase catalytic" evidence="2">
    <location>
        <begin position="1"/>
        <end position="95"/>
    </location>
</feature>
<evidence type="ECO:0000259" key="2">
    <source>
        <dbReference type="PROSITE" id="PS50994"/>
    </source>
</evidence>
<dbReference type="Proteomes" id="UP000279859">
    <property type="component" value="Unassembled WGS sequence"/>
</dbReference>
<evidence type="ECO:0000313" key="3">
    <source>
        <dbReference type="EMBL" id="RNE66591.1"/>
    </source>
</evidence>
<dbReference type="SUPFAM" id="SSF53098">
    <property type="entry name" value="Ribonuclease H-like"/>
    <property type="match status" value="1"/>
</dbReference>
<feature type="region of interest" description="Disordered" evidence="1">
    <location>
        <begin position="92"/>
        <end position="113"/>
    </location>
</feature>
<protein>
    <recommendedName>
        <fullName evidence="2">Integrase catalytic domain-containing protein</fullName>
    </recommendedName>
</protein>
<name>A0A3M8LMG9_9MICO</name>
<gene>
    <name evidence="3" type="ORF">EEJ31_04145</name>
</gene>
<accession>A0A3M8LMG9</accession>
<dbReference type="InterPro" id="IPR050900">
    <property type="entry name" value="Transposase_IS3/IS150/IS904"/>
</dbReference>
<dbReference type="EMBL" id="RDSR01000004">
    <property type="protein sequence ID" value="RNE66591.1"/>
    <property type="molecule type" value="Genomic_DNA"/>
</dbReference>
<dbReference type="AlphaFoldDB" id="A0A3M8LMG9"/>